<organism evidence="2 3">
    <name type="scientific">Cellulomonas aerilata</name>
    <dbReference type="NCBI Taxonomy" id="515326"/>
    <lineage>
        <taxon>Bacteria</taxon>
        <taxon>Bacillati</taxon>
        <taxon>Actinomycetota</taxon>
        <taxon>Actinomycetes</taxon>
        <taxon>Micrococcales</taxon>
        <taxon>Cellulomonadaceae</taxon>
        <taxon>Cellulomonas</taxon>
    </lineage>
</organism>
<evidence type="ECO:0000313" key="2">
    <source>
        <dbReference type="EMBL" id="GEO34239.1"/>
    </source>
</evidence>
<keyword evidence="3" id="KW-1185">Reference proteome</keyword>
<comment type="caution">
    <text evidence="2">The sequence shown here is derived from an EMBL/GenBank/DDBJ whole genome shotgun (WGS) entry which is preliminary data.</text>
</comment>
<dbReference type="Proteomes" id="UP000321181">
    <property type="component" value="Unassembled WGS sequence"/>
</dbReference>
<name>A0A512DCN3_9CELL</name>
<sequence>MVARAHDAGDLTAGGVEAARSLHGAARRLWTVAATVPDAREARTERCGPRMRRAPVGPAGQSPRSALGELHAQLQGVDVDGLPGAQ</sequence>
<accession>A0A512DCN3</accession>
<evidence type="ECO:0000256" key="1">
    <source>
        <dbReference type="SAM" id="MobiDB-lite"/>
    </source>
</evidence>
<protein>
    <submittedName>
        <fullName evidence="2">Uncharacterized protein</fullName>
    </submittedName>
</protein>
<proteinExistence type="predicted"/>
<reference evidence="2 3" key="1">
    <citation type="submission" date="2019-07" db="EMBL/GenBank/DDBJ databases">
        <title>Whole genome shotgun sequence of Cellulomonas aerilata NBRC 106308.</title>
        <authorList>
            <person name="Hosoyama A."/>
            <person name="Uohara A."/>
            <person name="Ohji S."/>
            <person name="Ichikawa N."/>
        </authorList>
    </citation>
    <scope>NUCLEOTIDE SEQUENCE [LARGE SCALE GENOMIC DNA]</scope>
    <source>
        <strain evidence="2 3">NBRC 106308</strain>
    </source>
</reference>
<dbReference type="AlphaFoldDB" id="A0A512DCN3"/>
<dbReference type="EMBL" id="BJYY01000013">
    <property type="protein sequence ID" value="GEO34239.1"/>
    <property type="molecule type" value="Genomic_DNA"/>
</dbReference>
<feature type="region of interest" description="Disordered" evidence="1">
    <location>
        <begin position="40"/>
        <end position="65"/>
    </location>
</feature>
<gene>
    <name evidence="2" type="ORF">CAE01nite_19640</name>
</gene>
<evidence type="ECO:0000313" key="3">
    <source>
        <dbReference type="Proteomes" id="UP000321181"/>
    </source>
</evidence>